<dbReference type="EMBL" id="CAJVPY010009640">
    <property type="protein sequence ID" value="CAG8710942.1"/>
    <property type="molecule type" value="Genomic_DNA"/>
</dbReference>
<feature type="region of interest" description="Disordered" evidence="1">
    <location>
        <begin position="27"/>
        <end position="66"/>
    </location>
</feature>
<reference evidence="2" key="1">
    <citation type="submission" date="2021-06" db="EMBL/GenBank/DDBJ databases">
        <authorList>
            <person name="Kallberg Y."/>
            <person name="Tangrot J."/>
            <person name="Rosling A."/>
        </authorList>
    </citation>
    <scope>NUCLEOTIDE SEQUENCE</scope>
    <source>
        <strain evidence="2">MA453B</strain>
    </source>
</reference>
<evidence type="ECO:0000256" key="1">
    <source>
        <dbReference type="SAM" id="MobiDB-lite"/>
    </source>
</evidence>
<evidence type="ECO:0000313" key="3">
    <source>
        <dbReference type="Proteomes" id="UP000789405"/>
    </source>
</evidence>
<dbReference type="OrthoDB" id="10358236at2759"/>
<comment type="caution">
    <text evidence="2">The sequence shown here is derived from an EMBL/GenBank/DDBJ whole genome shotgun (WGS) entry which is preliminary data.</text>
</comment>
<dbReference type="AlphaFoldDB" id="A0A9N9HXV6"/>
<accession>A0A9N9HXV6</accession>
<gene>
    <name evidence="2" type="ORF">DERYTH_LOCUS13584</name>
</gene>
<sequence>MPVIRRWTMLEVISKQKCKQEDLTLPSGGELSTCKGGPPNFVRSSDDELVDTGDGKDNSSEQSDSPCVVRTTIVKTDIIKEVI</sequence>
<dbReference type="Proteomes" id="UP000789405">
    <property type="component" value="Unassembled WGS sequence"/>
</dbReference>
<name>A0A9N9HXV6_9GLOM</name>
<proteinExistence type="predicted"/>
<organism evidence="2 3">
    <name type="scientific">Dentiscutata erythropus</name>
    <dbReference type="NCBI Taxonomy" id="1348616"/>
    <lineage>
        <taxon>Eukaryota</taxon>
        <taxon>Fungi</taxon>
        <taxon>Fungi incertae sedis</taxon>
        <taxon>Mucoromycota</taxon>
        <taxon>Glomeromycotina</taxon>
        <taxon>Glomeromycetes</taxon>
        <taxon>Diversisporales</taxon>
        <taxon>Gigasporaceae</taxon>
        <taxon>Dentiscutata</taxon>
    </lineage>
</organism>
<evidence type="ECO:0000313" key="2">
    <source>
        <dbReference type="EMBL" id="CAG8710942.1"/>
    </source>
</evidence>
<protein>
    <submittedName>
        <fullName evidence="2">11719_t:CDS:1</fullName>
    </submittedName>
</protein>
<keyword evidence="3" id="KW-1185">Reference proteome</keyword>